<dbReference type="GO" id="GO:0008556">
    <property type="term" value="F:P-type potassium transmembrane transporter activity"/>
    <property type="evidence" value="ECO:0007669"/>
    <property type="project" value="InterPro"/>
</dbReference>
<keyword evidence="2" id="KW-1003">Cell membrane</keyword>
<reference evidence="9" key="1">
    <citation type="submission" date="2013-05" db="EMBL/GenBank/DDBJ databases">
        <authorList>
            <person name="Harkins D.M."/>
            <person name="Durkin A.S."/>
            <person name="Brinkac L.M."/>
            <person name="Haft D.H."/>
            <person name="Selengut J.D."/>
            <person name="Sanka R."/>
            <person name="DePew J."/>
            <person name="Purushe J."/>
            <person name="Hartskeerl R.A."/>
            <person name="Ahmed A."/>
            <person name="van der Linden H."/>
            <person name="Goris M.G.A."/>
            <person name="Vinetz J.M."/>
            <person name="Sutton G.G."/>
            <person name="Nierman W.C."/>
            <person name="Fouts D.E."/>
        </authorList>
    </citation>
    <scope>NUCLEOTIDE SEQUENCE [LARGE SCALE GENOMIC DNA]</scope>
    <source>
        <strain evidence="9">L 60</strain>
    </source>
</reference>
<dbReference type="GO" id="GO:0005886">
    <property type="term" value="C:plasma membrane"/>
    <property type="evidence" value="ECO:0007669"/>
    <property type="project" value="TreeGrafter"/>
</dbReference>
<comment type="caution">
    <text evidence="9">The sequence shown here is derived from an EMBL/GenBank/DDBJ whole genome shotgun (WGS) entry which is preliminary data.</text>
</comment>
<dbReference type="AlphaFoldDB" id="V6HY75"/>
<evidence type="ECO:0000256" key="3">
    <source>
        <dbReference type="ARBA" id="ARBA00022538"/>
    </source>
</evidence>
<dbReference type="PANTHER" id="PTHR30607:SF2">
    <property type="entry name" value="POTASSIUM-TRANSPORTING ATPASE POTASSIUM-BINDING SUBUNIT"/>
    <property type="match status" value="1"/>
</dbReference>
<dbReference type="PANTHER" id="PTHR30607">
    <property type="entry name" value="POTASSIUM-TRANSPORTING ATPASE A CHAIN"/>
    <property type="match status" value="1"/>
</dbReference>
<dbReference type="EMBL" id="AHMT02000027">
    <property type="protein sequence ID" value="EQA62870.1"/>
    <property type="molecule type" value="Genomic_DNA"/>
</dbReference>
<evidence type="ECO:0000256" key="5">
    <source>
        <dbReference type="ARBA" id="ARBA00022958"/>
    </source>
</evidence>
<keyword evidence="3" id="KW-0633">Potassium transport</keyword>
<keyword evidence="10" id="KW-1185">Reference proteome</keyword>
<evidence type="ECO:0000256" key="4">
    <source>
        <dbReference type="ARBA" id="ARBA00022692"/>
    </source>
</evidence>
<dbReference type="Proteomes" id="UP000018747">
    <property type="component" value="Unassembled WGS sequence"/>
</dbReference>
<evidence type="ECO:0000256" key="7">
    <source>
        <dbReference type="ARBA" id="ARBA00023065"/>
    </source>
</evidence>
<evidence type="ECO:0000313" key="9">
    <source>
        <dbReference type="EMBL" id="EQA62870.1"/>
    </source>
</evidence>
<keyword evidence="4" id="KW-0812">Transmembrane</keyword>
<dbReference type="Pfam" id="PF03814">
    <property type="entry name" value="KdpA"/>
    <property type="match status" value="1"/>
</dbReference>
<sequence length="44" mass="4598">MGSAASQIAIKQLGTNGGGFFGVNSAHPFENPLPFPISFRCFPS</sequence>
<keyword evidence="1" id="KW-0813">Transport</keyword>
<protein>
    <submittedName>
        <fullName evidence="9">Potassium-transporting ATPase A subunit domain protein</fullName>
    </submittedName>
</protein>
<organism evidence="9 10">
    <name type="scientific">Leptospira alexanderi serovar Manhao 3 str. L 60</name>
    <dbReference type="NCBI Taxonomy" id="1049759"/>
    <lineage>
        <taxon>Bacteria</taxon>
        <taxon>Pseudomonadati</taxon>
        <taxon>Spirochaetota</taxon>
        <taxon>Spirochaetia</taxon>
        <taxon>Leptospirales</taxon>
        <taxon>Leptospiraceae</taxon>
        <taxon>Leptospira</taxon>
    </lineage>
</organism>
<keyword evidence="5" id="KW-0630">Potassium</keyword>
<dbReference type="InterPro" id="IPR004623">
    <property type="entry name" value="KdpA"/>
</dbReference>
<keyword evidence="6" id="KW-1133">Transmembrane helix</keyword>
<name>V6HY75_9LEPT</name>
<evidence type="ECO:0000313" key="10">
    <source>
        <dbReference type="Proteomes" id="UP000018747"/>
    </source>
</evidence>
<evidence type="ECO:0000256" key="2">
    <source>
        <dbReference type="ARBA" id="ARBA00022475"/>
    </source>
</evidence>
<evidence type="ECO:0000256" key="8">
    <source>
        <dbReference type="ARBA" id="ARBA00023136"/>
    </source>
</evidence>
<keyword evidence="8" id="KW-0472">Membrane</keyword>
<proteinExistence type="predicted"/>
<evidence type="ECO:0000256" key="6">
    <source>
        <dbReference type="ARBA" id="ARBA00022989"/>
    </source>
</evidence>
<gene>
    <name evidence="9" type="ORF">LEP1GSC062_1189</name>
</gene>
<evidence type="ECO:0000256" key="1">
    <source>
        <dbReference type="ARBA" id="ARBA00022448"/>
    </source>
</evidence>
<keyword evidence="7" id="KW-0406">Ion transport</keyword>
<accession>V6HY75</accession>